<dbReference type="PANTHER" id="PTHR46623">
    <property type="entry name" value="CARBOXYMETHYLENEBUTENOLIDASE-RELATED"/>
    <property type="match status" value="1"/>
</dbReference>
<keyword evidence="3" id="KW-1185">Reference proteome</keyword>
<dbReference type="InterPro" id="IPR051049">
    <property type="entry name" value="Dienelactone_hydrolase-like"/>
</dbReference>
<dbReference type="PANTHER" id="PTHR46623:SF6">
    <property type="entry name" value="ALPHA_BETA-HYDROLASES SUPERFAMILY PROTEIN"/>
    <property type="match status" value="1"/>
</dbReference>
<evidence type="ECO:0000313" key="2">
    <source>
        <dbReference type="EMBL" id="MCQ8896555.1"/>
    </source>
</evidence>
<dbReference type="PROSITE" id="PS51318">
    <property type="entry name" value="TAT"/>
    <property type="match status" value="1"/>
</dbReference>
<evidence type="ECO:0000259" key="1">
    <source>
        <dbReference type="Pfam" id="PF01738"/>
    </source>
</evidence>
<dbReference type="SUPFAM" id="SSF53474">
    <property type="entry name" value="alpha/beta-Hydrolases"/>
    <property type="match status" value="1"/>
</dbReference>
<accession>A0ABT1WGE4</accession>
<dbReference type="InterPro" id="IPR002925">
    <property type="entry name" value="Dienelactn_hydro"/>
</dbReference>
<evidence type="ECO:0000313" key="3">
    <source>
        <dbReference type="Proteomes" id="UP001204142"/>
    </source>
</evidence>
<dbReference type="Proteomes" id="UP001204142">
    <property type="component" value="Unassembled WGS sequence"/>
</dbReference>
<dbReference type="Gene3D" id="3.40.50.1820">
    <property type="entry name" value="alpha/beta hydrolase"/>
    <property type="match status" value="1"/>
</dbReference>
<sequence length="301" mass="32303">MQDQHDTDSEHLKALAGGGKLAADRRTVLKGLTAGGFAMAAGPVLSEAITTPSTGLIEDRVLVNVGDDDMFAYRAKPAHKKHPPVIVVVPEIFGVHAYIEDVVRRFAQAGFYAMAPDIFFRHGEPGQYATVAEILQNVISKMDDAQVMQDLDKCVEFAAGDGGNTGQLAVTGFCWGGRITWLYSAHNPMVRAGVAWYGKLVGPATALTPKQPVDLAADLKAPVLGLYGAEDTSIPLNTIDDMRAALAKAAPANANAAQTHIEVFANAQHGFHADYRNTYNSTAAKQAYNQALQFLRRRGLL</sequence>
<keyword evidence="2" id="KW-0378">Hydrolase</keyword>
<proteinExistence type="predicted"/>
<reference evidence="2 3" key="1">
    <citation type="submission" date="2022-07" db="EMBL/GenBank/DDBJ databases">
        <authorList>
            <person name="Xamxidin M."/>
            <person name="Wu M."/>
        </authorList>
    </citation>
    <scope>NUCLEOTIDE SEQUENCE [LARGE SCALE GENOMIC DNA]</scope>
    <source>
        <strain evidence="2 3">NBRC 111650</strain>
    </source>
</reference>
<dbReference type="Pfam" id="PF01738">
    <property type="entry name" value="DLH"/>
    <property type="match status" value="1"/>
</dbReference>
<dbReference type="InterPro" id="IPR006311">
    <property type="entry name" value="TAT_signal"/>
</dbReference>
<dbReference type="RefSeq" id="WP_256764336.1">
    <property type="nucleotide sequence ID" value="NZ_JANIGO010000002.1"/>
</dbReference>
<organism evidence="2 3">
    <name type="scientific">Limnobacter humi</name>
    <dbReference type="NCBI Taxonomy" id="1778671"/>
    <lineage>
        <taxon>Bacteria</taxon>
        <taxon>Pseudomonadati</taxon>
        <taxon>Pseudomonadota</taxon>
        <taxon>Betaproteobacteria</taxon>
        <taxon>Burkholderiales</taxon>
        <taxon>Burkholderiaceae</taxon>
        <taxon>Limnobacter</taxon>
    </lineage>
</organism>
<name>A0ABT1WGE4_9BURK</name>
<comment type="caution">
    <text evidence="2">The sequence shown here is derived from an EMBL/GenBank/DDBJ whole genome shotgun (WGS) entry which is preliminary data.</text>
</comment>
<dbReference type="InterPro" id="IPR029058">
    <property type="entry name" value="AB_hydrolase_fold"/>
</dbReference>
<gene>
    <name evidence="2" type="ORF">NQT62_08935</name>
</gene>
<protein>
    <submittedName>
        <fullName evidence="2">Dienelactone hydrolase family protein</fullName>
    </submittedName>
</protein>
<dbReference type="GO" id="GO:0016787">
    <property type="term" value="F:hydrolase activity"/>
    <property type="evidence" value="ECO:0007669"/>
    <property type="project" value="UniProtKB-KW"/>
</dbReference>
<feature type="domain" description="Dienelactone hydrolase" evidence="1">
    <location>
        <begin position="72"/>
        <end position="297"/>
    </location>
</feature>
<dbReference type="EMBL" id="JANIGO010000002">
    <property type="protein sequence ID" value="MCQ8896555.1"/>
    <property type="molecule type" value="Genomic_DNA"/>
</dbReference>